<name>A0ABR1AL94_POLSC</name>
<accession>A0ABR1AL94</accession>
<feature type="compositionally biased region" description="Basic and acidic residues" evidence="1">
    <location>
        <begin position="116"/>
        <end position="125"/>
    </location>
</feature>
<dbReference type="EMBL" id="JAWJWF010000047">
    <property type="protein sequence ID" value="KAK6622052.1"/>
    <property type="molecule type" value="Genomic_DNA"/>
</dbReference>
<protein>
    <submittedName>
        <fullName evidence="2">Uncharacterized protein</fullName>
    </submittedName>
</protein>
<reference evidence="2 3" key="1">
    <citation type="submission" date="2023-09" db="EMBL/GenBank/DDBJ databases">
        <title>Genomes of two closely related lineages of the louse Polyplax serrata with different host specificities.</title>
        <authorList>
            <person name="Martinu J."/>
            <person name="Tarabai H."/>
            <person name="Stefka J."/>
            <person name="Hypsa V."/>
        </authorList>
    </citation>
    <scope>NUCLEOTIDE SEQUENCE [LARGE SCALE GENOMIC DNA]</scope>
    <source>
        <strain evidence="2">98ZLc_SE</strain>
    </source>
</reference>
<evidence type="ECO:0000313" key="2">
    <source>
        <dbReference type="EMBL" id="KAK6622052.1"/>
    </source>
</evidence>
<dbReference type="Proteomes" id="UP001359485">
    <property type="component" value="Unassembled WGS sequence"/>
</dbReference>
<evidence type="ECO:0000313" key="3">
    <source>
        <dbReference type="Proteomes" id="UP001359485"/>
    </source>
</evidence>
<evidence type="ECO:0000256" key="1">
    <source>
        <dbReference type="SAM" id="MobiDB-lite"/>
    </source>
</evidence>
<sequence length="173" mass="19770">MQMSEGKNSEDCLSELLVNRKKDARRQIKEFRMSQNERNSREGRKVGGTQSLDVVKLTVEFLLEKGKKEQRNDRIKSAFLAWDNLEPSGIQQGFIGRGIRPTRKPIRGEICPPNREIARPDERFPGRYRSKKPGGSGKLNGSGNERATKIFLSRPRVSDFFLETTEFVNDQTA</sequence>
<feature type="region of interest" description="Disordered" evidence="1">
    <location>
        <begin position="113"/>
        <end position="146"/>
    </location>
</feature>
<organism evidence="2 3">
    <name type="scientific">Polyplax serrata</name>
    <name type="common">Common mouse louse</name>
    <dbReference type="NCBI Taxonomy" id="468196"/>
    <lineage>
        <taxon>Eukaryota</taxon>
        <taxon>Metazoa</taxon>
        <taxon>Ecdysozoa</taxon>
        <taxon>Arthropoda</taxon>
        <taxon>Hexapoda</taxon>
        <taxon>Insecta</taxon>
        <taxon>Pterygota</taxon>
        <taxon>Neoptera</taxon>
        <taxon>Paraneoptera</taxon>
        <taxon>Psocodea</taxon>
        <taxon>Troctomorpha</taxon>
        <taxon>Phthiraptera</taxon>
        <taxon>Anoplura</taxon>
        <taxon>Polyplacidae</taxon>
        <taxon>Polyplax</taxon>
    </lineage>
</organism>
<comment type="caution">
    <text evidence="2">The sequence shown here is derived from an EMBL/GenBank/DDBJ whole genome shotgun (WGS) entry which is preliminary data.</text>
</comment>
<proteinExistence type="predicted"/>
<keyword evidence="3" id="KW-1185">Reference proteome</keyword>
<gene>
    <name evidence="2" type="ORF">RUM44_001859</name>
</gene>